<evidence type="ECO:0000256" key="1">
    <source>
        <dbReference type="SAM" id="SignalP"/>
    </source>
</evidence>
<dbReference type="eggNOG" id="COG3391">
    <property type="taxonomic scope" value="Bacteria"/>
</dbReference>
<name>W7IRF9_9PSEU</name>
<evidence type="ECO:0008006" key="4">
    <source>
        <dbReference type="Google" id="ProtNLM"/>
    </source>
</evidence>
<feature type="signal peptide" evidence="1">
    <location>
        <begin position="1"/>
        <end position="22"/>
    </location>
</feature>
<accession>W7IRF9</accession>
<sequence length="335" mass="33789">MPAGLGALLAAASVVVAPMASAASGLPLSGFGDVVVDAAHRQVFVSGGPSSNGVVVVDFNGLVRRTIPNQAGADGLELSADGSRLFVALSAGDAVSAIDTVTLAEAARYPTGAGTCPTHLARTGDVVWFGYGCAGTWAGKIGKLDPAAATPVQGDRQGATRFQRAPLLASSGTAGGPLVAGQLALSQSLVQVYTVTDGALTSGASSDAVGANLTDLDVTGDGATLFSAAGSRDRVEGFATQDFARRGAYATRPRPVAVALSPDNAHVVTGTSATDLLIHPTGGATSTRTITLDGGEALLPRGLAWSADQEYLAVVSRYGNEAQPRLSLKYRPLDW</sequence>
<evidence type="ECO:0000313" key="3">
    <source>
        <dbReference type="Proteomes" id="UP000019277"/>
    </source>
</evidence>
<dbReference type="PANTHER" id="PTHR47197">
    <property type="entry name" value="PROTEIN NIRF"/>
    <property type="match status" value="1"/>
</dbReference>
<keyword evidence="3" id="KW-1185">Reference proteome</keyword>
<reference evidence="2 3" key="1">
    <citation type="journal article" date="2014" name="Genome Announc.">
        <title>Draft Genome Sequence of the Antitrypanosomally Active Sponge-Associated Bacterium Actinokineospora sp. Strain EG49.</title>
        <authorList>
            <person name="Harjes J."/>
            <person name="Ryu T."/>
            <person name="Abdelmohsen U.R."/>
            <person name="Moitinho-Silva L."/>
            <person name="Horn H."/>
            <person name="Ravasi T."/>
            <person name="Hentschel U."/>
        </authorList>
    </citation>
    <scope>NUCLEOTIDE SEQUENCE [LARGE SCALE GENOMIC DNA]</scope>
    <source>
        <strain evidence="2 3">EG49</strain>
    </source>
</reference>
<dbReference type="STRING" id="909613.UO65_5424"/>
<protein>
    <recommendedName>
        <fullName evidence="4">40-residue YVTN family beta-propeller repeat-containing protein</fullName>
    </recommendedName>
</protein>
<comment type="caution">
    <text evidence="2">The sequence shown here is derived from an EMBL/GenBank/DDBJ whole genome shotgun (WGS) entry which is preliminary data.</text>
</comment>
<dbReference type="PATRIC" id="fig|909613.9.peg.5418"/>
<keyword evidence="1" id="KW-0732">Signal</keyword>
<organism evidence="2 3">
    <name type="scientific">Actinokineospora spheciospongiae</name>
    <dbReference type="NCBI Taxonomy" id="909613"/>
    <lineage>
        <taxon>Bacteria</taxon>
        <taxon>Bacillati</taxon>
        <taxon>Actinomycetota</taxon>
        <taxon>Actinomycetes</taxon>
        <taxon>Pseudonocardiales</taxon>
        <taxon>Pseudonocardiaceae</taxon>
        <taxon>Actinokineospora</taxon>
    </lineage>
</organism>
<proteinExistence type="predicted"/>
<gene>
    <name evidence="2" type="ORF">UO65_5424</name>
</gene>
<dbReference type="InterPro" id="IPR051200">
    <property type="entry name" value="Host-pathogen_enzymatic-act"/>
</dbReference>
<dbReference type="Proteomes" id="UP000019277">
    <property type="component" value="Unassembled WGS sequence"/>
</dbReference>
<dbReference type="PANTHER" id="PTHR47197:SF3">
    <property type="entry name" value="DIHYDRO-HEME D1 DEHYDROGENASE"/>
    <property type="match status" value="1"/>
</dbReference>
<dbReference type="SUPFAM" id="SSF75011">
    <property type="entry name" value="3-carboxy-cis,cis-mucoante lactonizing enzyme"/>
    <property type="match status" value="1"/>
</dbReference>
<dbReference type="EMBL" id="AYXG01000210">
    <property type="protein sequence ID" value="EWC59267.1"/>
    <property type="molecule type" value="Genomic_DNA"/>
</dbReference>
<feature type="chain" id="PRO_5004896111" description="40-residue YVTN family beta-propeller repeat-containing protein" evidence="1">
    <location>
        <begin position="23"/>
        <end position="335"/>
    </location>
</feature>
<evidence type="ECO:0000313" key="2">
    <source>
        <dbReference type="EMBL" id="EWC59267.1"/>
    </source>
</evidence>
<dbReference type="AlphaFoldDB" id="W7IRF9"/>
<dbReference type="Gene3D" id="2.130.10.10">
    <property type="entry name" value="YVTN repeat-like/Quinoprotein amine dehydrogenase"/>
    <property type="match status" value="2"/>
</dbReference>
<dbReference type="InterPro" id="IPR015943">
    <property type="entry name" value="WD40/YVTN_repeat-like_dom_sf"/>
</dbReference>